<dbReference type="InterPro" id="IPR011990">
    <property type="entry name" value="TPR-like_helical_dom_sf"/>
</dbReference>
<dbReference type="GO" id="GO:0000127">
    <property type="term" value="C:transcription factor TFIIIC complex"/>
    <property type="evidence" value="ECO:0007669"/>
    <property type="project" value="TreeGrafter"/>
</dbReference>
<dbReference type="AlphaFoldDB" id="A0A915DB66"/>
<reference evidence="2" key="1">
    <citation type="submission" date="2022-11" db="UniProtKB">
        <authorList>
            <consortium name="WormBaseParasite"/>
        </authorList>
    </citation>
    <scope>IDENTIFICATION</scope>
</reference>
<sequence>MERKSANQMIDGLIGQANVEHARGNSKKALSLLHEAIRQAPRNVDAYNQISDVYGDLNQNEKSFEFKMLAAHMSYKTTAEEWGDVGEMALSLERLEDASACYEKWLQDLIKMVAEYYISKNDEDKAMVALETFILRSREFSRTADSQHLTLLGMWMARDRYVDCVKSILALHDGIQAIGEDGSPAVKAGFSNHGYTIEPFLRNQSLVGMLTHPSELLSWHASS</sequence>
<dbReference type="Proteomes" id="UP000887574">
    <property type="component" value="Unplaced"/>
</dbReference>
<accession>A0A915DB66</accession>
<protein>
    <submittedName>
        <fullName evidence="2">Uncharacterized protein</fullName>
    </submittedName>
</protein>
<dbReference type="SUPFAM" id="SSF48452">
    <property type="entry name" value="TPR-like"/>
    <property type="match status" value="1"/>
</dbReference>
<dbReference type="PANTHER" id="PTHR23082">
    <property type="entry name" value="TRANSCRIPTION INITIATION FACTOR IIIC TFIIIC , POLYPEPTIDE 3-RELATED"/>
    <property type="match status" value="1"/>
</dbReference>
<evidence type="ECO:0000313" key="1">
    <source>
        <dbReference type="Proteomes" id="UP000887574"/>
    </source>
</evidence>
<evidence type="ECO:0000313" key="2">
    <source>
        <dbReference type="WBParaSite" id="jg18029"/>
    </source>
</evidence>
<name>A0A915DB66_9BILA</name>
<dbReference type="GO" id="GO:0006383">
    <property type="term" value="P:transcription by RNA polymerase III"/>
    <property type="evidence" value="ECO:0007669"/>
    <property type="project" value="InterPro"/>
</dbReference>
<dbReference type="WBParaSite" id="jg18029">
    <property type="protein sequence ID" value="jg18029"/>
    <property type="gene ID" value="jg18029"/>
</dbReference>
<dbReference type="InterPro" id="IPR039340">
    <property type="entry name" value="Tfc4/TFIIIC-102/Sfc4"/>
</dbReference>
<dbReference type="PANTHER" id="PTHR23082:SF0">
    <property type="entry name" value="GENERAL TRANSCRIPTION FACTOR 3C POLYPEPTIDE 3"/>
    <property type="match status" value="1"/>
</dbReference>
<keyword evidence="1" id="KW-1185">Reference proteome</keyword>
<proteinExistence type="predicted"/>
<dbReference type="Gene3D" id="1.25.40.10">
    <property type="entry name" value="Tetratricopeptide repeat domain"/>
    <property type="match status" value="1"/>
</dbReference>
<organism evidence="1 2">
    <name type="scientific">Ditylenchus dipsaci</name>
    <dbReference type="NCBI Taxonomy" id="166011"/>
    <lineage>
        <taxon>Eukaryota</taxon>
        <taxon>Metazoa</taxon>
        <taxon>Ecdysozoa</taxon>
        <taxon>Nematoda</taxon>
        <taxon>Chromadorea</taxon>
        <taxon>Rhabditida</taxon>
        <taxon>Tylenchina</taxon>
        <taxon>Tylenchomorpha</taxon>
        <taxon>Sphaerularioidea</taxon>
        <taxon>Anguinidae</taxon>
        <taxon>Anguininae</taxon>
        <taxon>Ditylenchus</taxon>
    </lineage>
</organism>